<evidence type="ECO:0000256" key="1">
    <source>
        <dbReference type="ARBA" id="ARBA00004123"/>
    </source>
</evidence>
<keyword evidence="5" id="KW-0539">Nucleus</keyword>
<dbReference type="EMBL" id="JAHLUH010000001">
    <property type="protein sequence ID" value="KAG7730592.1"/>
    <property type="molecule type" value="Genomic_DNA"/>
</dbReference>
<evidence type="ECO:0000256" key="5">
    <source>
        <dbReference type="ARBA" id="ARBA00023242"/>
    </source>
</evidence>
<dbReference type="SUPFAM" id="SSF57701">
    <property type="entry name" value="Zn2/Cys6 DNA-binding domain"/>
    <property type="match status" value="1"/>
</dbReference>
<dbReference type="Pfam" id="PF00172">
    <property type="entry name" value="Zn_clus"/>
    <property type="match status" value="1"/>
</dbReference>
<dbReference type="InterPro" id="IPR051089">
    <property type="entry name" value="prtT"/>
</dbReference>
<accession>A0AAN6DB04</accession>
<evidence type="ECO:0000256" key="3">
    <source>
        <dbReference type="ARBA" id="ARBA00023125"/>
    </source>
</evidence>
<sequence length="775" mass="87672">MKNEVSTAPDSDFASRFRRVRACARCHRLKMRCVYEDPNFESCTRCFKASLKCSITEDPTETTARSRPRKKIKLKGTGPLSALQTSMGEATRLFQTLQRQMAETTNNSILTLDGQKLDFSSLDENLNPESLSQLQAQLTDLQRLLAHAVTFSKDVYLSSKDQNVASSINSMKEGPVKSVPNLPFVAYGPNLVKELIKLKILSEEDARSRFDYFLSDVLCYWPCVSIPSHYTFDWLLENEPLVLLAFVTVTCLNEVDLHDTLLYYLDNNLAQRVGVLGDISPTLVQVYLTLSLWCSPPRKWGSYKHQMSLLTALNLTLCLDLGNEAHRTGPNVLKDDSEERKILRTYIGVYSCCGSLGLSLPRFKVVNWTNTHERCCQILLMGDVTRYDRFLAYYARLVAIGEEIFQFLCPTTASPSLATRLNMLFSADKETQDENSFPHESLRAMMISYEKKMQKLATESGLLTSESKEKNLLSIIYYQLLMTMYDYVVCRVLVRKDTLTDVYLQTLNRLVRASIKVVDSFVALSDQTSTFPTFFYYRPMHALVALIRSRLLVKSQRLDVEVNVEHEYERVAAALAKIAAKSKVASRMTMILTRVRKWMQVSNNFNRDGATNSMVDLLDELGKEKAVENISINLKGKKEGDNGHLNPDSRIQFSKFINYSADSMSRKNSRKLSMSSSRPRSRSGSTYIPSPIGFNSSENNDSPGNGSEAADRIPELGTTGLENPMEQTTESQNLLNDIFSQIDSDILNFNETSVLEMMPETDLNIFGGEEGYGFW</sequence>
<keyword evidence="3" id="KW-0238">DNA-binding</keyword>
<evidence type="ECO:0000313" key="8">
    <source>
        <dbReference type="EMBL" id="KAG7730592.1"/>
    </source>
</evidence>
<dbReference type="PROSITE" id="PS00463">
    <property type="entry name" value="ZN2_CY6_FUNGAL_1"/>
    <property type="match status" value="1"/>
</dbReference>
<reference evidence="8" key="1">
    <citation type="journal article" date="2021" name="G3 (Bethesda)">
        <title>Genomic diversity, chromosomal rearrangements, and interspecies hybridization in the ogataea polymorpha species complex.</title>
        <authorList>
            <person name="Hanson S.J."/>
            <person name="Cinneide E.O."/>
            <person name="Salzberg L.I."/>
            <person name="Wolfe K.H."/>
            <person name="McGowan J."/>
            <person name="Fitzpatrick D.A."/>
            <person name="Matlin K."/>
        </authorList>
    </citation>
    <scope>NUCLEOTIDE SEQUENCE</scope>
    <source>
        <strain evidence="8">83-405-1</strain>
    </source>
</reference>
<dbReference type="CDD" id="cd12148">
    <property type="entry name" value="fungal_TF_MHR"/>
    <property type="match status" value="1"/>
</dbReference>
<dbReference type="PANTHER" id="PTHR31845:SF10">
    <property type="entry name" value="ZN(II)2CYS6 TRANSCRIPTION FACTOR (EUROFUNG)"/>
    <property type="match status" value="1"/>
</dbReference>
<name>A0AAN6DB04_9ASCO</name>
<dbReference type="PROSITE" id="PS50048">
    <property type="entry name" value="ZN2_CY6_FUNGAL_2"/>
    <property type="match status" value="1"/>
</dbReference>
<dbReference type="GO" id="GO:0008270">
    <property type="term" value="F:zinc ion binding"/>
    <property type="evidence" value="ECO:0007669"/>
    <property type="project" value="InterPro"/>
</dbReference>
<evidence type="ECO:0000256" key="6">
    <source>
        <dbReference type="SAM" id="MobiDB-lite"/>
    </source>
</evidence>
<dbReference type="Gene3D" id="4.10.240.10">
    <property type="entry name" value="Zn(2)-C6 fungal-type DNA-binding domain"/>
    <property type="match status" value="1"/>
</dbReference>
<organism evidence="8 9">
    <name type="scientific">Ogataea haglerorum</name>
    <dbReference type="NCBI Taxonomy" id="1937702"/>
    <lineage>
        <taxon>Eukaryota</taxon>
        <taxon>Fungi</taxon>
        <taxon>Dikarya</taxon>
        <taxon>Ascomycota</taxon>
        <taxon>Saccharomycotina</taxon>
        <taxon>Pichiomycetes</taxon>
        <taxon>Pichiales</taxon>
        <taxon>Pichiaceae</taxon>
        <taxon>Ogataea</taxon>
    </lineage>
</organism>
<feature type="region of interest" description="Disordered" evidence="6">
    <location>
        <begin position="667"/>
        <end position="725"/>
    </location>
</feature>
<dbReference type="Proteomes" id="UP000738402">
    <property type="component" value="Unassembled WGS sequence"/>
</dbReference>
<evidence type="ECO:0000313" key="9">
    <source>
        <dbReference type="Proteomes" id="UP000738402"/>
    </source>
</evidence>
<gene>
    <name evidence="8" type="ORF">KL933_000387</name>
</gene>
<dbReference type="InterPro" id="IPR036864">
    <property type="entry name" value="Zn2-C6_fun-type_DNA-bd_sf"/>
</dbReference>
<comment type="caution">
    <text evidence="8">The sequence shown here is derived from an EMBL/GenBank/DDBJ whole genome shotgun (WGS) entry which is preliminary data.</text>
</comment>
<evidence type="ECO:0000259" key="7">
    <source>
        <dbReference type="PROSITE" id="PS50048"/>
    </source>
</evidence>
<evidence type="ECO:0000256" key="4">
    <source>
        <dbReference type="ARBA" id="ARBA00023163"/>
    </source>
</evidence>
<dbReference type="SMART" id="SM00066">
    <property type="entry name" value="GAL4"/>
    <property type="match status" value="1"/>
</dbReference>
<proteinExistence type="predicted"/>
<keyword evidence="4" id="KW-0804">Transcription</keyword>
<dbReference type="AlphaFoldDB" id="A0AAN6DB04"/>
<evidence type="ECO:0000256" key="2">
    <source>
        <dbReference type="ARBA" id="ARBA00023015"/>
    </source>
</evidence>
<dbReference type="GO" id="GO:0005634">
    <property type="term" value="C:nucleus"/>
    <property type="evidence" value="ECO:0007669"/>
    <property type="project" value="UniProtKB-SubCell"/>
</dbReference>
<feature type="domain" description="Zn(2)-C6 fungal-type" evidence="7">
    <location>
        <begin position="22"/>
        <end position="55"/>
    </location>
</feature>
<comment type="subcellular location">
    <subcellularLocation>
        <location evidence="1">Nucleus</location>
    </subcellularLocation>
</comment>
<dbReference type="GO" id="GO:0000976">
    <property type="term" value="F:transcription cis-regulatory region binding"/>
    <property type="evidence" value="ECO:0007669"/>
    <property type="project" value="TreeGrafter"/>
</dbReference>
<feature type="compositionally biased region" description="Polar residues" evidence="6">
    <location>
        <begin position="693"/>
        <end position="705"/>
    </location>
</feature>
<dbReference type="GO" id="GO:0000981">
    <property type="term" value="F:DNA-binding transcription factor activity, RNA polymerase II-specific"/>
    <property type="evidence" value="ECO:0007669"/>
    <property type="project" value="InterPro"/>
</dbReference>
<dbReference type="InterPro" id="IPR001138">
    <property type="entry name" value="Zn2Cys6_DnaBD"/>
</dbReference>
<keyword evidence="2" id="KW-0805">Transcription regulation</keyword>
<dbReference type="PANTHER" id="PTHR31845">
    <property type="entry name" value="FINGER DOMAIN PROTEIN, PUTATIVE-RELATED"/>
    <property type="match status" value="1"/>
</dbReference>
<feature type="compositionally biased region" description="Low complexity" evidence="6">
    <location>
        <begin position="671"/>
        <end position="685"/>
    </location>
</feature>
<dbReference type="CDD" id="cd00067">
    <property type="entry name" value="GAL4"/>
    <property type="match status" value="1"/>
</dbReference>
<protein>
    <recommendedName>
        <fullName evidence="7">Zn(2)-C6 fungal-type domain-containing protein</fullName>
    </recommendedName>
</protein>